<dbReference type="Proteomes" id="UP000017861">
    <property type="component" value="Unassembled WGS sequence"/>
</dbReference>
<feature type="region of interest" description="Disordered" evidence="1">
    <location>
        <begin position="1"/>
        <end position="21"/>
    </location>
</feature>
<name>V5AK50_TRYCR</name>
<feature type="region of interest" description="Disordered" evidence="1">
    <location>
        <begin position="164"/>
        <end position="195"/>
    </location>
</feature>
<dbReference type="EMBL" id="AYLP01000752">
    <property type="protein sequence ID" value="ESS55604.1"/>
    <property type="molecule type" value="Genomic_DNA"/>
</dbReference>
<accession>V5AK50</accession>
<proteinExistence type="predicted"/>
<comment type="caution">
    <text evidence="2">The sequence shown here is derived from an EMBL/GenBank/DDBJ whole genome shotgun (WGS) entry which is preliminary data.</text>
</comment>
<protein>
    <submittedName>
        <fullName evidence="2">Uncharacterized protein</fullName>
    </submittedName>
</protein>
<dbReference type="AlphaFoldDB" id="V5AK50"/>
<gene>
    <name evidence="2" type="ORF">TCDM_12914</name>
</gene>
<organism evidence="2 3">
    <name type="scientific">Trypanosoma cruzi Dm28c</name>
    <dbReference type="NCBI Taxonomy" id="1416333"/>
    <lineage>
        <taxon>Eukaryota</taxon>
        <taxon>Discoba</taxon>
        <taxon>Euglenozoa</taxon>
        <taxon>Kinetoplastea</taxon>
        <taxon>Metakinetoplastina</taxon>
        <taxon>Trypanosomatida</taxon>
        <taxon>Trypanosomatidae</taxon>
        <taxon>Trypanosoma</taxon>
        <taxon>Schizotrypanum</taxon>
    </lineage>
</organism>
<evidence type="ECO:0000313" key="3">
    <source>
        <dbReference type="Proteomes" id="UP000017861"/>
    </source>
</evidence>
<sequence length="218" mass="22720">MPRGITGHQAALHGPPAAWRSHRGGHDCGPPICGQLQLGASCRCNTLGLLHSVRPDKCENVTAAARTVPRCVSNHVVTAARDVSHTPRCKHSTQLHAGQGQHVSVVAACLPVAGCPPPSPQCGMADGDPSPCKQVDVQWDTRSTRCAVTSGNETLRPPIRAACAGSSDSSDSMPIGVAARSSPAAVEGEQPSRSSWCRFRSPANNRCRASATNGARKV</sequence>
<evidence type="ECO:0000256" key="1">
    <source>
        <dbReference type="SAM" id="MobiDB-lite"/>
    </source>
</evidence>
<reference evidence="2 3" key="1">
    <citation type="journal article" date="2014" name="Genome Announc.">
        <title>Trypanosoma cruzi Clone Dm28c Draft Genome Sequence.</title>
        <authorList>
            <person name="Grisard E.C."/>
            <person name="Teixeira S.M."/>
            <person name="de Almeida L.G."/>
            <person name="Stoco P.H."/>
            <person name="Gerber A.L."/>
            <person name="Talavera-Lopez C."/>
            <person name="Lima O.C."/>
            <person name="Andersson B."/>
            <person name="de Vasconcelos A.T."/>
        </authorList>
    </citation>
    <scope>NUCLEOTIDE SEQUENCE [LARGE SCALE GENOMIC DNA]</scope>
    <source>
        <strain evidence="2 3">Dm28c</strain>
    </source>
</reference>
<dbReference type="VEuPathDB" id="TriTrypDB:TCDM_12914"/>
<evidence type="ECO:0000313" key="2">
    <source>
        <dbReference type="EMBL" id="ESS55604.1"/>
    </source>
</evidence>